<organism evidence="1 2">
    <name type="scientific">Solanum verrucosum</name>
    <dbReference type="NCBI Taxonomy" id="315347"/>
    <lineage>
        <taxon>Eukaryota</taxon>
        <taxon>Viridiplantae</taxon>
        <taxon>Streptophyta</taxon>
        <taxon>Embryophyta</taxon>
        <taxon>Tracheophyta</taxon>
        <taxon>Spermatophyta</taxon>
        <taxon>Magnoliopsida</taxon>
        <taxon>eudicotyledons</taxon>
        <taxon>Gunneridae</taxon>
        <taxon>Pentapetalae</taxon>
        <taxon>asterids</taxon>
        <taxon>lamiids</taxon>
        <taxon>Solanales</taxon>
        <taxon>Solanaceae</taxon>
        <taxon>Solanoideae</taxon>
        <taxon>Solaneae</taxon>
        <taxon>Solanum</taxon>
    </lineage>
</organism>
<sequence>MAKYPNCQQVKVEHKNLGGLAQDIIIPTCTLEDLNMHLITGLPRTRQQFDSIWIVVDRKKKLAHFLPIKTSFSSEDYTKLYIWEMVRFDGVPLSIIFDHDGQAKCIIQNLEDMLRAFIIDFKGSWDDHLPLIEFAYSNNYHSSIRMTPFEALYGKRCRSPIR</sequence>
<dbReference type="GO" id="GO:0003676">
    <property type="term" value="F:nucleic acid binding"/>
    <property type="evidence" value="ECO:0007669"/>
    <property type="project" value="InterPro"/>
</dbReference>
<gene>
    <name evidence="1" type="ORF">MTR67_018372</name>
</gene>
<dbReference type="SUPFAM" id="SSF53098">
    <property type="entry name" value="Ribonuclease H-like"/>
    <property type="match status" value="1"/>
</dbReference>
<reference evidence="1" key="1">
    <citation type="submission" date="2023-08" db="EMBL/GenBank/DDBJ databases">
        <title>A de novo genome assembly of Solanum verrucosum Schlechtendal, a Mexican diploid species geographically isolated from the other diploid A-genome species in potato relatives.</title>
        <authorList>
            <person name="Hosaka K."/>
        </authorList>
    </citation>
    <scope>NUCLEOTIDE SEQUENCE</scope>
    <source>
        <tissue evidence="1">Young leaves</tissue>
    </source>
</reference>
<accession>A0AAF0QJK2</accession>
<dbReference type="Gene3D" id="3.30.420.10">
    <property type="entry name" value="Ribonuclease H-like superfamily/Ribonuclease H"/>
    <property type="match status" value="1"/>
</dbReference>
<dbReference type="AlphaFoldDB" id="A0AAF0QJK2"/>
<evidence type="ECO:0008006" key="3">
    <source>
        <dbReference type="Google" id="ProtNLM"/>
    </source>
</evidence>
<evidence type="ECO:0000313" key="1">
    <source>
        <dbReference type="EMBL" id="WMV24987.1"/>
    </source>
</evidence>
<name>A0AAF0QJK2_SOLVR</name>
<dbReference type="EMBL" id="CP133615">
    <property type="protein sequence ID" value="WMV24987.1"/>
    <property type="molecule type" value="Genomic_DNA"/>
</dbReference>
<dbReference type="Proteomes" id="UP001234989">
    <property type="component" value="Chromosome 4"/>
</dbReference>
<protein>
    <recommendedName>
        <fullName evidence="3">Integrase catalytic domain-containing protein</fullName>
    </recommendedName>
</protein>
<dbReference type="InterPro" id="IPR036397">
    <property type="entry name" value="RNaseH_sf"/>
</dbReference>
<keyword evidence="2" id="KW-1185">Reference proteome</keyword>
<dbReference type="InterPro" id="IPR012337">
    <property type="entry name" value="RNaseH-like_sf"/>
</dbReference>
<dbReference type="PANTHER" id="PTHR45835:SF91">
    <property type="entry name" value="RETROTRANSPOSON, TY3-GYPSY SUBCLASS-LIKE PROTEIN"/>
    <property type="match status" value="1"/>
</dbReference>
<evidence type="ECO:0000313" key="2">
    <source>
        <dbReference type="Proteomes" id="UP001234989"/>
    </source>
</evidence>
<dbReference type="PANTHER" id="PTHR45835">
    <property type="entry name" value="YALI0A06105P"/>
    <property type="match status" value="1"/>
</dbReference>
<proteinExistence type="predicted"/>